<keyword evidence="7" id="KW-0694">RNA-binding</keyword>
<keyword evidence="4" id="KW-0690">Ribosome biogenesis</keyword>
<dbReference type="EMBL" id="CAKAEH010001464">
    <property type="protein sequence ID" value="CAG9536558.1"/>
    <property type="molecule type" value="Genomic_DNA"/>
</dbReference>
<dbReference type="GO" id="GO:0005634">
    <property type="term" value="C:nucleus"/>
    <property type="evidence" value="ECO:0007669"/>
    <property type="project" value="UniProtKB-SubCell"/>
</dbReference>
<evidence type="ECO:0000256" key="2">
    <source>
        <dbReference type="ARBA" id="ARBA00009801"/>
    </source>
</evidence>
<keyword evidence="8" id="KW-0539">Nucleus</keyword>
<evidence type="ECO:0000256" key="5">
    <source>
        <dbReference type="ARBA" id="ARBA00022552"/>
    </source>
</evidence>
<dbReference type="GO" id="GO:0003723">
    <property type="term" value="F:RNA binding"/>
    <property type="evidence" value="ECO:0007669"/>
    <property type="project" value="UniProtKB-KW"/>
</dbReference>
<gene>
    <name evidence="10" type="ORF">CJOHNSTONI_LOCUS6465</name>
</gene>
<dbReference type="InterPro" id="IPR040309">
    <property type="entry name" value="Naf1"/>
</dbReference>
<evidence type="ECO:0000256" key="9">
    <source>
        <dbReference type="SAM" id="MobiDB-lite"/>
    </source>
</evidence>
<protein>
    <recommendedName>
        <fullName evidence="3">H/ACA ribonucleoprotein complex non-core subunit NAF1</fullName>
    </recommendedName>
</protein>
<evidence type="ECO:0000256" key="3">
    <source>
        <dbReference type="ARBA" id="ARBA00021438"/>
    </source>
</evidence>
<dbReference type="Pfam" id="PF04410">
    <property type="entry name" value="Gar1"/>
    <property type="match status" value="1"/>
</dbReference>
<dbReference type="AlphaFoldDB" id="A0A8J2PUR5"/>
<name>A0A8J2PUR5_9BILA</name>
<organism evidence="10 11">
    <name type="scientific">Cercopithifilaria johnstoni</name>
    <dbReference type="NCBI Taxonomy" id="2874296"/>
    <lineage>
        <taxon>Eukaryota</taxon>
        <taxon>Metazoa</taxon>
        <taxon>Ecdysozoa</taxon>
        <taxon>Nematoda</taxon>
        <taxon>Chromadorea</taxon>
        <taxon>Rhabditida</taxon>
        <taxon>Spirurina</taxon>
        <taxon>Spiruromorpha</taxon>
        <taxon>Filarioidea</taxon>
        <taxon>Onchocercidae</taxon>
        <taxon>Cercopithifilaria</taxon>
    </lineage>
</organism>
<dbReference type="PANTHER" id="PTHR31633:SF1">
    <property type="entry name" value="H_ACA RIBONUCLEOPROTEIN COMPLEX NON-CORE SUBUNIT NAF1"/>
    <property type="match status" value="1"/>
</dbReference>
<dbReference type="OrthoDB" id="21550at2759"/>
<feature type="compositionally biased region" description="Basic residues" evidence="9">
    <location>
        <begin position="297"/>
        <end position="317"/>
    </location>
</feature>
<accession>A0A8J2PUR5</accession>
<evidence type="ECO:0000256" key="4">
    <source>
        <dbReference type="ARBA" id="ARBA00022517"/>
    </source>
</evidence>
<evidence type="ECO:0000256" key="6">
    <source>
        <dbReference type="ARBA" id="ARBA00022553"/>
    </source>
</evidence>
<dbReference type="InterPro" id="IPR038664">
    <property type="entry name" value="Gar1/Naf1_Cbf5-bd_sf"/>
</dbReference>
<keyword evidence="5" id="KW-0698">rRNA processing</keyword>
<comment type="subcellular location">
    <subcellularLocation>
        <location evidence="1">Nucleus</location>
    </subcellularLocation>
</comment>
<sequence>MNSDKVIVLNDCKDKMQTMHVNNEADKNDLLQAVIAETVTNIVDLVCRGCISFHYSFAHCNIVDPTSFRIANSTRNNDKLSRSTSIVQSSSDSSDGEFDRILESTGRQTSLQREEDDDIDVTVSAKTNAKLVEHEYDTMPAIEELRIHVEEDILLEQFGRIVNIVDRLVVIEADSNIALDFDTVIFDAERNAVGRVFDIFGPVAKPMYAILFNDIKGASEWRVDSAMYYAPAASQFTHTIFTEKLRQEKASDGCWDGEGECPDDMLAFSDDEAEQRYKAKHRSVKVDDRNQHINSPRNKKARYSSKHGRPKCTNSRRHNITRQFRNGGSTIGSNFEQNPTQQSSFWSAAVNKDGFRQFLPDRRWTSERPSQSFFERDRDSRQQLPFCSLAKDEKMLCDGVFPWTNEIPLQSMNNLSAQRSTLNSSLINRHLHMFSNPRS</sequence>
<dbReference type="GO" id="GO:0001522">
    <property type="term" value="P:pseudouridine synthesis"/>
    <property type="evidence" value="ECO:0007669"/>
    <property type="project" value="InterPro"/>
</dbReference>
<reference evidence="10" key="1">
    <citation type="submission" date="2021-09" db="EMBL/GenBank/DDBJ databases">
        <authorList>
            <consortium name="Pathogen Informatics"/>
        </authorList>
    </citation>
    <scope>NUCLEOTIDE SEQUENCE</scope>
</reference>
<evidence type="ECO:0000313" key="11">
    <source>
        <dbReference type="Proteomes" id="UP000746747"/>
    </source>
</evidence>
<evidence type="ECO:0000256" key="7">
    <source>
        <dbReference type="ARBA" id="ARBA00022884"/>
    </source>
</evidence>
<dbReference type="SUPFAM" id="SSF50447">
    <property type="entry name" value="Translation proteins"/>
    <property type="match status" value="1"/>
</dbReference>
<dbReference type="PANTHER" id="PTHR31633">
    <property type="entry name" value="H/ACA RIBONUCLEOPROTEIN COMPLEX NON-CORE SUBUNIT NAF1"/>
    <property type="match status" value="1"/>
</dbReference>
<keyword evidence="11" id="KW-1185">Reference proteome</keyword>
<dbReference type="GO" id="GO:0005732">
    <property type="term" value="C:sno(s)RNA-containing ribonucleoprotein complex"/>
    <property type="evidence" value="ECO:0007669"/>
    <property type="project" value="InterPro"/>
</dbReference>
<dbReference type="GO" id="GO:0006364">
    <property type="term" value="P:rRNA processing"/>
    <property type="evidence" value="ECO:0007669"/>
    <property type="project" value="UniProtKB-KW"/>
</dbReference>
<dbReference type="Gene3D" id="2.40.10.230">
    <property type="entry name" value="Probable tRNA pseudouridine synthase domain"/>
    <property type="match status" value="1"/>
</dbReference>
<comment type="similarity">
    <text evidence="2">Belongs to the NAF1 family.</text>
</comment>
<proteinExistence type="inferred from homology"/>
<comment type="caution">
    <text evidence="10">The sequence shown here is derived from an EMBL/GenBank/DDBJ whole genome shotgun (WGS) entry which is preliminary data.</text>
</comment>
<evidence type="ECO:0000256" key="1">
    <source>
        <dbReference type="ARBA" id="ARBA00004123"/>
    </source>
</evidence>
<keyword evidence="6" id="KW-0597">Phosphoprotein</keyword>
<evidence type="ECO:0000313" key="10">
    <source>
        <dbReference type="EMBL" id="CAG9536558.1"/>
    </source>
</evidence>
<dbReference type="InterPro" id="IPR007504">
    <property type="entry name" value="H/ACA_rnp_Gar1/Naf1"/>
</dbReference>
<dbReference type="InterPro" id="IPR009000">
    <property type="entry name" value="Transl_B-barrel_sf"/>
</dbReference>
<feature type="region of interest" description="Disordered" evidence="9">
    <location>
        <begin position="280"/>
        <end position="317"/>
    </location>
</feature>
<dbReference type="GO" id="GO:0000493">
    <property type="term" value="P:box H/ACA snoRNP assembly"/>
    <property type="evidence" value="ECO:0007669"/>
    <property type="project" value="InterPro"/>
</dbReference>
<dbReference type="Proteomes" id="UP000746747">
    <property type="component" value="Unassembled WGS sequence"/>
</dbReference>
<evidence type="ECO:0000256" key="8">
    <source>
        <dbReference type="ARBA" id="ARBA00023242"/>
    </source>
</evidence>